<dbReference type="Proteomes" id="UP000801428">
    <property type="component" value="Unassembled WGS sequence"/>
</dbReference>
<reference evidence="2" key="1">
    <citation type="submission" date="2019-04" db="EMBL/GenBank/DDBJ databases">
        <title>Sequencing of skin fungus with MAO and IRED activity.</title>
        <authorList>
            <person name="Marsaioli A.J."/>
            <person name="Bonatto J.M.C."/>
            <person name="Reis Junior O."/>
        </authorList>
    </citation>
    <scope>NUCLEOTIDE SEQUENCE</scope>
    <source>
        <strain evidence="2">30M1</strain>
    </source>
</reference>
<proteinExistence type="predicted"/>
<evidence type="ECO:0000256" key="1">
    <source>
        <dbReference type="SAM" id="MobiDB-lite"/>
    </source>
</evidence>
<evidence type="ECO:0000313" key="2">
    <source>
        <dbReference type="EMBL" id="KAF2999318.1"/>
    </source>
</evidence>
<feature type="region of interest" description="Disordered" evidence="1">
    <location>
        <begin position="1"/>
        <end position="58"/>
    </location>
</feature>
<sequence length="218" mass="24394">MPHQGFSDGITDNDMLSASQANVSKDTQPRRQHQLSNDQRFSDGITDSDILSEPSRPVRARRSKAVELIADNVDDVDDVDDGDYVDNNNGVDQAENSSYENLLPNVLTKIPTKTPQQSYGAFLERRLHLLQTACPFTNNGSMDLIVDDCHLILNVAKGAIQMSTLMNFCFGPAPEPVPNRWRILTAELKSKRLRTPGKLLRKFQFEFVVSIPDIIVSH</sequence>
<organism evidence="2 3">
    <name type="scientific">Curvularia kusanoi</name>
    <name type="common">Cochliobolus kusanoi</name>
    <dbReference type="NCBI Taxonomy" id="90978"/>
    <lineage>
        <taxon>Eukaryota</taxon>
        <taxon>Fungi</taxon>
        <taxon>Dikarya</taxon>
        <taxon>Ascomycota</taxon>
        <taxon>Pezizomycotina</taxon>
        <taxon>Dothideomycetes</taxon>
        <taxon>Pleosporomycetidae</taxon>
        <taxon>Pleosporales</taxon>
        <taxon>Pleosporineae</taxon>
        <taxon>Pleosporaceae</taxon>
        <taxon>Curvularia</taxon>
    </lineage>
</organism>
<protein>
    <submittedName>
        <fullName evidence="2">Uncharacterized protein</fullName>
    </submittedName>
</protein>
<evidence type="ECO:0000313" key="3">
    <source>
        <dbReference type="Proteomes" id="UP000801428"/>
    </source>
</evidence>
<keyword evidence="3" id="KW-1185">Reference proteome</keyword>
<name>A0A9P4TA71_CURKU</name>
<gene>
    <name evidence="2" type="ORF">E8E13_005064</name>
</gene>
<accession>A0A9P4TA71</accession>
<feature type="compositionally biased region" description="Polar residues" evidence="1">
    <location>
        <begin position="14"/>
        <end position="26"/>
    </location>
</feature>
<dbReference type="AlphaFoldDB" id="A0A9P4TA71"/>
<dbReference type="EMBL" id="SWKU01000017">
    <property type="protein sequence ID" value="KAF2999318.1"/>
    <property type="molecule type" value="Genomic_DNA"/>
</dbReference>
<comment type="caution">
    <text evidence="2">The sequence shown here is derived from an EMBL/GenBank/DDBJ whole genome shotgun (WGS) entry which is preliminary data.</text>
</comment>